<keyword evidence="1" id="KW-0521">NADP</keyword>
<gene>
    <name evidence="3" type="ORF">METZ01_LOCUS16007</name>
</gene>
<protein>
    <recommendedName>
        <fullName evidence="2">Enoyl reductase (ER) domain-containing protein</fullName>
    </recommendedName>
</protein>
<dbReference type="AlphaFoldDB" id="A0A381PCD1"/>
<dbReference type="GO" id="GO:0016491">
    <property type="term" value="F:oxidoreductase activity"/>
    <property type="evidence" value="ECO:0007669"/>
    <property type="project" value="InterPro"/>
</dbReference>
<dbReference type="SUPFAM" id="SSF51735">
    <property type="entry name" value="NAD(P)-binding Rossmann-fold domains"/>
    <property type="match status" value="1"/>
</dbReference>
<dbReference type="InterPro" id="IPR020843">
    <property type="entry name" value="ER"/>
</dbReference>
<proteinExistence type="predicted"/>
<sequence length="345" mass="37228">MAQKMRAALFSDYGGPEVVEITDVPIPEPGPGEVRIKVKAASMNHLDLWVRRGLPIETPMPHIGGSDVAGVVDATGLGAKDVPIGLRVVVDPSISYRWYEGPGRGESFEPSPFQIIGEHTQGGFAEYTVVPAENLLEIPEHVSFERAAAAGLVFVTAWRALLTRGQLQAGERVLITGTSGGVGTAAVQIASRAGAKVYAVTSGSQNVARAEDLGAHVVYDREKVDFAREVWRDTDKACVDIVFDTVGESVWQQCVRSLGLKGRLVTSGATTGSRGITEIRLLFWKQLTIMGSTMGTPAEFRRVMRLVFEGSFDPVIHQILPLDQARTAHEILESGRVFGKVVLVP</sequence>
<dbReference type="Gene3D" id="3.90.180.10">
    <property type="entry name" value="Medium-chain alcohol dehydrogenases, catalytic domain"/>
    <property type="match status" value="1"/>
</dbReference>
<organism evidence="3">
    <name type="scientific">marine metagenome</name>
    <dbReference type="NCBI Taxonomy" id="408172"/>
    <lineage>
        <taxon>unclassified sequences</taxon>
        <taxon>metagenomes</taxon>
        <taxon>ecological metagenomes</taxon>
    </lineage>
</organism>
<dbReference type="SUPFAM" id="SSF50129">
    <property type="entry name" value="GroES-like"/>
    <property type="match status" value="1"/>
</dbReference>
<dbReference type="InterPro" id="IPR051603">
    <property type="entry name" value="Zinc-ADH_QOR/CCCR"/>
</dbReference>
<dbReference type="PANTHER" id="PTHR44154">
    <property type="entry name" value="QUINONE OXIDOREDUCTASE"/>
    <property type="match status" value="1"/>
</dbReference>
<dbReference type="InterPro" id="IPR013149">
    <property type="entry name" value="ADH-like_C"/>
</dbReference>
<accession>A0A381PCD1</accession>
<dbReference type="InterPro" id="IPR011032">
    <property type="entry name" value="GroES-like_sf"/>
</dbReference>
<dbReference type="InterPro" id="IPR013154">
    <property type="entry name" value="ADH-like_N"/>
</dbReference>
<evidence type="ECO:0000259" key="2">
    <source>
        <dbReference type="SMART" id="SM00829"/>
    </source>
</evidence>
<dbReference type="Pfam" id="PF08240">
    <property type="entry name" value="ADH_N"/>
    <property type="match status" value="1"/>
</dbReference>
<dbReference type="EMBL" id="UINC01000909">
    <property type="protein sequence ID" value="SUZ63153.1"/>
    <property type="molecule type" value="Genomic_DNA"/>
</dbReference>
<evidence type="ECO:0000313" key="3">
    <source>
        <dbReference type="EMBL" id="SUZ63153.1"/>
    </source>
</evidence>
<name>A0A381PCD1_9ZZZZ</name>
<dbReference type="PANTHER" id="PTHR44154:SF1">
    <property type="entry name" value="QUINONE OXIDOREDUCTASE"/>
    <property type="match status" value="1"/>
</dbReference>
<dbReference type="SMART" id="SM00829">
    <property type="entry name" value="PKS_ER"/>
    <property type="match status" value="1"/>
</dbReference>
<dbReference type="InterPro" id="IPR036291">
    <property type="entry name" value="NAD(P)-bd_dom_sf"/>
</dbReference>
<evidence type="ECO:0000256" key="1">
    <source>
        <dbReference type="ARBA" id="ARBA00022857"/>
    </source>
</evidence>
<feature type="domain" description="Enoyl reductase (ER)" evidence="2">
    <location>
        <begin position="14"/>
        <end position="343"/>
    </location>
</feature>
<dbReference type="Pfam" id="PF00107">
    <property type="entry name" value="ADH_zinc_N"/>
    <property type="match status" value="1"/>
</dbReference>
<reference evidence="3" key="1">
    <citation type="submission" date="2018-05" db="EMBL/GenBank/DDBJ databases">
        <authorList>
            <person name="Lanie J.A."/>
            <person name="Ng W.-L."/>
            <person name="Kazmierczak K.M."/>
            <person name="Andrzejewski T.M."/>
            <person name="Davidsen T.M."/>
            <person name="Wayne K.J."/>
            <person name="Tettelin H."/>
            <person name="Glass J.I."/>
            <person name="Rusch D."/>
            <person name="Podicherti R."/>
            <person name="Tsui H.-C.T."/>
            <person name="Winkler M.E."/>
        </authorList>
    </citation>
    <scope>NUCLEOTIDE SEQUENCE</scope>
</reference>